<feature type="compositionally biased region" description="Polar residues" evidence="1">
    <location>
        <begin position="109"/>
        <end position="128"/>
    </location>
</feature>
<dbReference type="AlphaFoldDB" id="A0AAD5LNK3"/>
<keyword evidence="2" id="KW-0812">Transmembrane</keyword>
<keyword evidence="4" id="KW-1185">Reference proteome</keyword>
<gene>
    <name evidence="3" type="ORF">GHT06_009820</name>
</gene>
<dbReference type="Proteomes" id="UP000820818">
    <property type="component" value="Linkage Group LG1"/>
</dbReference>
<accession>A0AAD5LNK3</accession>
<comment type="caution">
    <text evidence="3">The sequence shown here is derived from an EMBL/GenBank/DDBJ whole genome shotgun (WGS) entry which is preliminary data.</text>
</comment>
<proteinExistence type="predicted"/>
<protein>
    <submittedName>
        <fullName evidence="3">Uncharacterized protein</fullName>
    </submittedName>
</protein>
<reference evidence="3 4" key="1">
    <citation type="submission" date="2022-05" db="EMBL/GenBank/DDBJ databases">
        <title>A multi-omics perspective on studying reproductive biology in Daphnia sinensis.</title>
        <authorList>
            <person name="Jia J."/>
        </authorList>
    </citation>
    <scope>NUCLEOTIDE SEQUENCE [LARGE SCALE GENOMIC DNA]</scope>
    <source>
        <strain evidence="3 4">WSL</strain>
    </source>
</reference>
<keyword evidence="2" id="KW-0472">Membrane</keyword>
<keyword evidence="2" id="KW-1133">Transmembrane helix</keyword>
<organism evidence="3 4">
    <name type="scientific">Daphnia sinensis</name>
    <dbReference type="NCBI Taxonomy" id="1820382"/>
    <lineage>
        <taxon>Eukaryota</taxon>
        <taxon>Metazoa</taxon>
        <taxon>Ecdysozoa</taxon>
        <taxon>Arthropoda</taxon>
        <taxon>Crustacea</taxon>
        <taxon>Branchiopoda</taxon>
        <taxon>Diplostraca</taxon>
        <taxon>Cladocera</taxon>
        <taxon>Anomopoda</taxon>
        <taxon>Daphniidae</taxon>
        <taxon>Daphnia</taxon>
        <taxon>Daphnia similis group</taxon>
    </lineage>
</organism>
<dbReference type="EMBL" id="WJBH02000001">
    <property type="protein sequence ID" value="KAI9566021.1"/>
    <property type="molecule type" value="Genomic_DNA"/>
</dbReference>
<feature type="compositionally biased region" description="Low complexity" evidence="1">
    <location>
        <begin position="96"/>
        <end position="107"/>
    </location>
</feature>
<evidence type="ECO:0000256" key="1">
    <source>
        <dbReference type="SAM" id="MobiDB-lite"/>
    </source>
</evidence>
<feature type="region of interest" description="Disordered" evidence="1">
    <location>
        <begin position="96"/>
        <end position="128"/>
    </location>
</feature>
<name>A0AAD5LNK3_9CRUS</name>
<evidence type="ECO:0000313" key="3">
    <source>
        <dbReference type="EMBL" id="KAI9566021.1"/>
    </source>
</evidence>
<sequence>MSAIADAVQNAPSDVEDTTEMFMPQLTSNPSIIRSSLSSSPVPPTSSATLTYTLLNRSRAPMIFSSSSPSFSTSTPPPKPQRPAAVVVSLRPISSSTSTTIRPSVPTLTKKTNPTIQAKNNSQPTTTSKSVLLTGLNQTRSNVTWIANSKPTSQLVTSNTTSLDDADYEYYDYDETTLQTSQSTTAIAKTSSTTKTLTSTARAITSPPVQVTTLTVRQDLERQVTTSTTTKATTTTQSPFVTTTTAPPNVGILNALTRAGGAGISIGIASAAYAAIALFGIPFIGRRRRSVNDRNWLFASDYNPDYRHPWMEVVDN</sequence>
<feature type="transmembrane region" description="Helical" evidence="2">
    <location>
        <begin position="262"/>
        <end position="284"/>
    </location>
</feature>
<evidence type="ECO:0000256" key="2">
    <source>
        <dbReference type="SAM" id="Phobius"/>
    </source>
</evidence>
<evidence type="ECO:0000313" key="4">
    <source>
        <dbReference type="Proteomes" id="UP000820818"/>
    </source>
</evidence>